<dbReference type="AlphaFoldDB" id="E0XY42"/>
<evidence type="ECO:0000313" key="5">
    <source>
        <dbReference type="EMBL" id="ADI19333.1"/>
    </source>
</evidence>
<proteinExistence type="inferred from homology"/>
<dbReference type="GO" id="GO:0006508">
    <property type="term" value="P:proteolysis"/>
    <property type="evidence" value="ECO:0007669"/>
    <property type="project" value="InterPro"/>
</dbReference>
<feature type="chain" id="PRO_5003143058" evidence="3">
    <location>
        <begin position="21"/>
        <end position="368"/>
    </location>
</feature>
<keyword evidence="3" id="KW-0732">Signal</keyword>
<organism evidence="5">
    <name type="scientific">uncultured delta proteobacterium HF0500_03A04</name>
    <dbReference type="NCBI Taxonomy" id="710834"/>
    <lineage>
        <taxon>Bacteria</taxon>
        <taxon>Deltaproteobacteria</taxon>
        <taxon>environmental samples</taxon>
    </lineage>
</organism>
<evidence type="ECO:0000256" key="2">
    <source>
        <dbReference type="SAM" id="MobiDB-lite"/>
    </source>
</evidence>
<feature type="compositionally biased region" description="Polar residues" evidence="2">
    <location>
        <begin position="349"/>
        <end position="368"/>
    </location>
</feature>
<accession>E0XY42</accession>
<dbReference type="SUPFAM" id="SSF52129">
    <property type="entry name" value="Caspase-like"/>
    <property type="match status" value="1"/>
</dbReference>
<dbReference type="GO" id="GO:0004197">
    <property type="term" value="F:cysteine-type endopeptidase activity"/>
    <property type="evidence" value="ECO:0007669"/>
    <property type="project" value="InterPro"/>
</dbReference>
<dbReference type="EMBL" id="GU474917">
    <property type="protein sequence ID" value="ADI19333.1"/>
    <property type="molecule type" value="Genomic_DNA"/>
</dbReference>
<evidence type="ECO:0000256" key="1">
    <source>
        <dbReference type="ARBA" id="ARBA00010134"/>
    </source>
</evidence>
<protein>
    <submittedName>
        <fullName evidence="5">Uncharacterized protein containing caspase domain-protein</fullName>
    </submittedName>
</protein>
<feature type="region of interest" description="Disordered" evidence="2">
    <location>
        <begin position="330"/>
        <end position="368"/>
    </location>
</feature>
<evidence type="ECO:0000256" key="3">
    <source>
        <dbReference type="SAM" id="SignalP"/>
    </source>
</evidence>
<reference evidence="5" key="1">
    <citation type="journal article" date="2011" name="Environ. Microbiol.">
        <title>Time-series analyses of Monterey Bay coastal microbial picoplankton using a 'genome proxy' microarray.</title>
        <authorList>
            <person name="Rich V.I."/>
            <person name="Pham V.D."/>
            <person name="Eppley J."/>
            <person name="Shi Y."/>
            <person name="DeLong E.F."/>
        </authorList>
    </citation>
    <scope>NUCLEOTIDE SEQUENCE</scope>
</reference>
<feature type="compositionally biased region" description="Low complexity" evidence="2">
    <location>
        <begin position="339"/>
        <end position="348"/>
    </location>
</feature>
<name>E0XY42_9DELT</name>
<dbReference type="InterPro" id="IPR029030">
    <property type="entry name" value="Caspase-like_dom_sf"/>
</dbReference>
<dbReference type="Pfam" id="PF00656">
    <property type="entry name" value="Peptidase_C14"/>
    <property type="match status" value="1"/>
</dbReference>
<dbReference type="PRINTS" id="PR00376">
    <property type="entry name" value="IL1BCENZYME"/>
</dbReference>
<dbReference type="PROSITE" id="PS50208">
    <property type="entry name" value="CASPASE_P20"/>
    <property type="match status" value="1"/>
</dbReference>
<dbReference type="InterPro" id="IPR015917">
    <property type="entry name" value="Pept_C14A"/>
</dbReference>
<dbReference type="PANTHER" id="PTHR22576">
    <property type="entry name" value="MUCOSA ASSOCIATED LYMPHOID TISSUE LYMPHOMA TRANSLOCATION PROTEIN 1/PARACASPASE"/>
    <property type="match status" value="1"/>
</dbReference>
<dbReference type="PANTHER" id="PTHR22576:SF37">
    <property type="entry name" value="MUCOSA-ASSOCIATED LYMPHOID TISSUE LYMPHOMA TRANSLOCATION PROTEIN 1"/>
    <property type="match status" value="1"/>
</dbReference>
<dbReference type="Gene3D" id="3.40.50.1460">
    <property type="match status" value="1"/>
</dbReference>
<comment type="similarity">
    <text evidence="1">Belongs to the peptidase C14A family.</text>
</comment>
<dbReference type="InterPro" id="IPR052039">
    <property type="entry name" value="Caspase-related_regulators"/>
</dbReference>
<feature type="signal peptide" evidence="3">
    <location>
        <begin position="1"/>
        <end position="20"/>
    </location>
</feature>
<sequence>MKLTILFLSLVLLWAAPAFAQPTKGVARTEAEPSAGAEPRTALVIGNARYATAPLRNPVNDARSMAGALRGLGFDVTLLEDVSQTQMKRAIDRFGKKLRDGGVGLFYFSGHGMQVNGRNYLIPVNANVEAEEDVEYESVDAGRVLAKMESARNGMNLVILDACRNNPLARSFRNAAQGLATLNAPSGTFISYATAPGSVASDGSGQNGLYTGELVRHMKTAGLKLEEVFKRVRADVQDQSGDKQVPWDASSLTGDFYFIPPPQEPKPLVTTTATPVQESTPTVAPSQFRADEEAWKDIKNSTDPGDFRFFLEAFPESPLAKTAEFKLKRLERNQKKMAQQPPTSSSQSALVQQTKKDSPTFSVNSEFS</sequence>
<feature type="domain" description="Caspase family p20" evidence="4">
    <location>
        <begin position="38"/>
        <end position="167"/>
    </location>
</feature>
<dbReference type="InterPro" id="IPR011600">
    <property type="entry name" value="Pept_C14_caspase"/>
</dbReference>
<dbReference type="SMART" id="SM00115">
    <property type="entry name" value="CASc"/>
    <property type="match status" value="1"/>
</dbReference>
<evidence type="ECO:0000259" key="4">
    <source>
        <dbReference type="PROSITE" id="PS50208"/>
    </source>
</evidence>
<dbReference type="InterPro" id="IPR001309">
    <property type="entry name" value="Pept_C14_p20"/>
</dbReference>